<dbReference type="Gene3D" id="3.40.720.10">
    <property type="entry name" value="Alkaline Phosphatase, subunit A"/>
    <property type="match status" value="1"/>
</dbReference>
<dbReference type="RefSeq" id="WP_112139348.1">
    <property type="nucleotide sequence ID" value="NZ_CP016181.1"/>
</dbReference>
<dbReference type="Pfam" id="PF08665">
    <property type="entry name" value="PglZ"/>
    <property type="match status" value="1"/>
</dbReference>
<name>A0A2Z4PVF8_9GAMM</name>
<dbReference type="EMBL" id="CP016181">
    <property type="protein sequence ID" value="AWY01109.1"/>
    <property type="molecule type" value="Genomic_DNA"/>
</dbReference>
<dbReference type="SUPFAM" id="SSF53649">
    <property type="entry name" value="Alkaline phosphatase-like"/>
    <property type="match status" value="1"/>
</dbReference>
<protein>
    <submittedName>
        <fullName evidence="1">TIGR02687 family protein</fullName>
    </submittedName>
</protein>
<dbReference type="InterPro" id="IPR014060">
    <property type="entry name" value="PglZ"/>
</dbReference>
<dbReference type="Proteomes" id="UP000249898">
    <property type="component" value="Chromosome"/>
</dbReference>
<accession>A0A2Z4PVF8</accession>
<dbReference type="InterPro" id="IPR017850">
    <property type="entry name" value="Alkaline_phosphatase_core_sf"/>
</dbReference>
<reference evidence="1 2" key="1">
    <citation type="submission" date="2016-06" db="EMBL/GenBank/DDBJ databases">
        <title>The sequenced genome of the ice-adhering bacterium Marinomonas primoryensis, from Antarctica.</title>
        <authorList>
            <person name="Graham L."/>
            <person name="Vance T.D.R."/>
            <person name="Davies P.L."/>
        </authorList>
    </citation>
    <scope>NUCLEOTIDE SEQUENCE [LARGE SCALE GENOMIC DNA]</scope>
    <source>
        <strain evidence="1 2">AceL</strain>
    </source>
</reference>
<evidence type="ECO:0000313" key="1">
    <source>
        <dbReference type="EMBL" id="AWY01109.1"/>
    </source>
</evidence>
<evidence type="ECO:0000313" key="2">
    <source>
        <dbReference type="Proteomes" id="UP000249898"/>
    </source>
</evidence>
<gene>
    <name evidence="1" type="ORF">A8139_14830</name>
</gene>
<dbReference type="NCBIfam" id="TIGR02687">
    <property type="entry name" value="BREX-1 system phosphatase PglZ type A"/>
    <property type="match status" value="1"/>
</dbReference>
<dbReference type="OrthoDB" id="9769734at2"/>
<organism evidence="1 2">
    <name type="scientific">Marinomonas primoryensis</name>
    <dbReference type="NCBI Taxonomy" id="178399"/>
    <lineage>
        <taxon>Bacteria</taxon>
        <taxon>Pseudomonadati</taxon>
        <taxon>Pseudomonadota</taxon>
        <taxon>Gammaproteobacteria</taxon>
        <taxon>Oceanospirillales</taxon>
        <taxon>Oceanospirillaceae</taxon>
        <taxon>Marinomonas</taxon>
    </lineage>
</organism>
<proteinExistence type="predicted"/>
<dbReference type="AlphaFoldDB" id="A0A2Z4PVF8"/>
<sequence>MTSRIDAALSRLFEKHRIVFWYDEKKELRSEFEELDITGVEKLEILNNEFSVKYRVLRELPKQQFLIYKEGQQPEPLQNWLLDVELSFTTFRTDQVAIWLSELELPSEFSEVVEKHSAFFDSGRSPAQAVKRKETLKKLLTSEDSQSLVRMKMLSVCAGANKKGEDRIDNVLELLLAELHKAKTPLYSLIERCGLDEFLWQQVERHYCYSSDRPSIKDFSIELFKSCYSMGLNTPLNNTPTNLSNDALVFFKRWKDSRTHEVSFESLSEECSKLLNIENDLSHRDLKELIELDYFELIDRRVIHELVMAVEQRTIPQGEIALFCRQRRQGHWYNKYKHLYSAVDVAAQFFALLDTVQLSMANSTEAVQGYTSHWYKLDQLYRQYVYALKVSSQNTLLNSLTAKVENQYTNRYLLPLNNSWQQHVDQMSNWQVPDVIPQSQFYKQWVKPYADKEQKICVIVSDALRFEAGHELLSRIRQEDRFQASLESVLSSLPSYTQLGMASLLPHEKNALNIADNKTGTVRIVSQSTQGTDNRDKILKGVFGERGSALQAKQVLDNTFTENRKLFTKGCVSYVYHNRIDHTGDKMQSEGEAFEAVEKTFEELVKLLKRLASADVYNVLITSDHGFIYQNKALEESDFLANDVKGDVLYNDRRFVLGKNLNCSSALKVFSAEQLNLSGDVGAAIPKGVQRLRLSGSGSRFVHGGATLQETIIPVISINKKRESDIAAVEVDVLRGGTNVITSGQLSITLYQTEAVTDKVQPRNLRVGLYTSSGKLISDSHEVLLDLTSENPREREMKMRFVLTQDADGANNQEVLLKLEEPVVGTNHYKAYKQLSYTIRRSFTSDFDF</sequence>